<dbReference type="Gene3D" id="3.30.470.20">
    <property type="entry name" value="ATP-grasp fold, B domain"/>
    <property type="match status" value="1"/>
</dbReference>
<keyword evidence="4" id="KW-1185">Reference proteome</keyword>
<name>L9XG09_9EURY</name>
<dbReference type="STRING" id="1227499.C493_04311"/>
<keyword evidence="1" id="KW-0067">ATP-binding</keyword>
<dbReference type="PANTHER" id="PTHR21621">
    <property type="entry name" value="RIBOSOMAL PROTEIN S6 MODIFICATION PROTEIN"/>
    <property type="match status" value="1"/>
</dbReference>
<dbReference type="SUPFAM" id="SSF56059">
    <property type="entry name" value="Glutathione synthetase ATP-binding domain-like"/>
    <property type="match status" value="1"/>
</dbReference>
<dbReference type="AlphaFoldDB" id="L9XG09"/>
<evidence type="ECO:0000256" key="1">
    <source>
        <dbReference type="PROSITE-ProRule" id="PRU00409"/>
    </source>
</evidence>
<dbReference type="GO" id="GO:0005737">
    <property type="term" value="C:cytoplasm"/>
    <property type="evidence" value="ECO:0007669"/>
    <property type="project" value="TreeGrafter"/>
</dbReference>
<dbReference type="PANTHER" id="PTHR21621:SF0">
    <property type="entry name" value="BETA-CITRYLGLUTAMATE SYNTHASE B-RELATED"/>
    <property type="match status" value="1"/>
</dbReference>
<dbReference type="EMBL" id="AOHZ01000018">
    <property type="protein sequence ID" value="ELY60669.1"/>
    <property type="molecule type" value="Genomic_DNA"/>
</dbReference>
<dbReference type="Gene3D" id="2.40.70.10">
    <property type="entry name" value="Acid Proteases"/>
    <property type="match status" value="1"/>
</dbReference>
<reference evidence="3 4" key="1">
    <citation type="journal article" date="2014" name="PLoS Genet.">
        <title>Phylogenetically driven sequencing of extremely halophilic archaea reveals strategies for static and dynamic osmo-response.</title>
        <authorList>
            <person name="Becker E.A."/>
            <person name="Seitzer P.M."/>
            <person name="Tritt A."/>
            <person name="Larsen D."/>
            <person name="Krusor M."/>
            <person name="Yao A.I."/>
            <person name="Wu D."/>
            <person name="Madern D."/>
            <person name="Eisen J.A."/>
            <person name="Darling A.E."/>
            <person name="Facciotti M.T."/>
        </authorList>
    </citation>
    <scope>NUCLEOTIDE SEQUENCE [LARGE SCALE GENOMIC DNA]</scope>
    <source>
        <strain evidence="3 4">JCM 12255</strain>
    </source>
</reference>
<gene>
    <name evidence="3" type="ORF">C493_04311</name>
</gene>
<evidence type="ECO:0000313" key="3">
    <source>
        <dbReference type="EMBL" id="ELY60669.1"/>
    </source>
</evidence>
<protein>
    <recommendedName>
        <fullName evidence="2">ATP-grasp domain-containing protein</fullName>
    </recommendedName>
</protein>
<dbReference type="InterPro" id="IPR021109">
    <property type="entry name" value="Peptidase_aspartic_dom_sf"/>
</dbReference>
<comment type="caution">
    <text evidence="3">The sequence shown here is derived from an EMBL/GenBank/DDBJ whole genome shotgun (WGS) entry which is preliminary data.</text>
</comment>
<feature type="domain" description="ATP-grasp" evidence="2">
    <location>
        <begin position="104"/>
        <end position="285"/>
    </location>
</feature>
<dbReference type="GO" id="GO:0005524">
    <property type="term" value="F:ATP binding"/>
    <property type="evidence" value="ECO:0007669"/>
    <property type="project" value="UniProtKB-UniRule"/>
</dbReference>
<dbReference type="GO" id="GO:0016879">
    <property type="term" value="F:ligase activity, forming carbon-nitrogen bonds"/>
    <property type="evidence" value="ECO:0007669"/>
    <property type="project" value="TreeGrafter"/>
</dbReference>
<evidence type="ECO:0000313" key="4">
    <source>
        <dbReference type="Proteomes" id="UP000011602"/>
    </source>
</evidence>
<dbReference type="InterPro" id="IPR013651">
    <property type="entry name" value="ATP-grasp_RimK-type"/>
</dbReference>
<evidence type="ECO:0000259" key="2">
    <source>
        <dbReference type="PROSITE" id="PS50975"/>
    </source>
</evidence>
<accession>L9XG09</accession>
<dbReference type="SUPFAM" id="SSF50630">
    <property type="entry name" value="Acid proteases"/>
    <property type="match status" value="1"/>
</dbReference>
<organism evidence="3 4">
    <name type="scientific">Natronolimnohabitans innermongolicus JCM 12255</name>
    <dbReference type="NCBI Taxonomy" id="1227499"/>
    <lineage>
        <taxon>Archaea</taxon>
        <taxon>Methanobacteriati</taxon>
        <taxon>Methanobacteriota</taxon>
        <taxon>Stenosarchaea group</taxon>
        <taxon>Halobacteria</taxon>
        <taxon>Halobacteriales</taxon>
        <taxon>Natrialbaceae</taxon>
        <taxon>Natronolimnohabitans</taxon>
    </lineage>
</organism>
<dbReference type="GO" id="GO:0046872">
    <property type="term" value="F:metal ion binding"/>
    <property type="evidence" value="ECO:0007669"/>
    <property type="project" value="InterPro"/>
</dbReference>
<dbReference type="InterPro" id="IPR011761">
    <property type="entry name" value="ATP-grasp"/>
</dbReference>
<dbReference type="RefSeq" id="WP_007258170.1">
    <property type="nucleotide sequence ID" value="NZ_AOHZ01000018.1"/>
</dbReference>
<dbReference type="Pfam" id="PF08443">
    <property type="entry name" value="RimK"/>
    <property type="match status" value="1"/>
</dbReference>
<dbReference type="PATRIC" id="fig|1227499.3.peg.883"/>
<dbReference type="Proteomes" id="UP000011602">
    <property type="component" value="Unassembled WGS sequence"/>
</dbReference>
<proteinExistence type="predicted"/>
<dbReference type="Gene3D" id="3.40.50.20">
    <property type="match status" value="1"/>
</dbReference>
<keyword evidence="1" id="KW-0547">Nucleotide-binding</keyword>
<dbReference type="PROSITE" id="PS50975">
    <property type="entry name" value="ATP_GRASP"/>
    <property type="match status" value="1"/>
</dbReference>
<sequence>MTAAPVRVGVLSFHDSKESKAICNAVEDLGHEPVWLRETNVLVRFTDEGFVLEPDVDVVINRLLLSTATQPAEAAGFANAIARFRPIVNHPDAAALASHKIAAGAALVAAGVPVPETALALGSGPLARVRPEFSAEHVYKTVVGTHGGGAWKVDRSDLLTGTVGSRRAFLQELVETEGERPRDLRVYVVDDAVVGAMYRYAAEEEWRTNVSRGGSVEDVTTSLPDSVDGIARRATAAVGLDCAGVDLIEGADGWYVLEVNPTAGFRGLFRATGRSPAPDIAALAIERAGGSVDADRVAALRGTLDDSIPSSVPTRGHGIEDEAPTVGLTERVVVSGTTDTKAAVGRADTGRARTRIDLQLAAAVGAGPIRVDDSRPGRDETTQREPIVDVVVGIAGTERTVDATVEDRSAATYPLVLGRDVLDDFRIDVGSTYDDGIDERREE</sequence>
<dbReference type="eggNOG" id="arCOG01589">
    <property type="taxonomic scope" value="Archaea"/>
</dbReference>
<dbReference type="OrthoDB" id="200216at2157"/>